<feature type="region of interest" description="Disordered" evidence="1">
    <location>
        <begin position="1"/>
        <end position="61"/>
    </location>
</feature>
<sequence length="61" mass="6795">MISPFNDGLFAQTQSPQNSSHEPLQKLMECESSQNMAKSDAKGYITRHKEPETHVKGMTTA</sequence>
<protein>
    <submittedName>
        <fullName evidence="2">Uncharacterized protein</fullName>
    </submittedName>
</protein>
<organism evidence="2">
    <name type="scientific">Siphoviridae sp. ctzMZ8</name>
    <dbReference type="NCBI Taxonomy" id="2827598"/>
    <lineage>
        <taxon>Viruses</taxon>
        <taxon>Duplodnaviria</taxon>
        <taxon>Heunggongvirae</taxon>
        <taxon>Uroviricota</taxon>
        <taxon>Caudoviricetes</taxon>
    </lineage>
</organism>
<feature type="compositionally biased region" description="Polar residues" evidence="1">
    <location>
        <begin position="11"/>
        <end position="22"/>
    </location>
</feature>
<proteinExistence type="predicted"/>
<name>A0A8S5LRU5_9CAUD</name>
<accession>A0A8S5LRU5</accession>
<evidence type="ECO:0000256" key="1">
    <source>
        <dbReference type="SAM" id="MobiDB-lite"/>
    </source>
</evidence>
<reference evidence="2" key="1">
    <citation type="journal article" date="2021" name="Proc. Natl. Acad. Sci. U.S.A.">
        <title>A Catalog of Tens of Thousands of Viruses from Human Metagenomes Reveals Hidden Associations with Chronic Diseases.</title>
        <authorList>
            <person name="Tisza M.J."/>
            <person name="Buck C.B."/>
        </authorList>
    </citation>
    <scope>NUCLEOTIDE SEQUENCE</scope>
    <source>
        <strain evidence="2">CtzMZ8</strain>
    </source>
</reference>
<evidence type="ECO:0000313" key="2">
    <source>
        <dbReference type="EMBL" id="DAD72592.1"/>
    </source>
</evidence>
<dbReference type="EMBL" id="BK015902">
    <property type="protein sequence ID" value="DAD72592.1"/>
    <property type="molecule type" value="Genomic_DNA"/>
</dbReference>